<feature type="compositionally biased region" description="Basic and acidic residues" evidence="1">
    <location>
        <begin position="139"/>
        <end position="148"/>
    </location>
</feature>
<dbReference type="InterPro" id="IPR036020">
    <property type="entry name" value="WW_dom_sf"/>
</dbReference>
<name>A0A5B8MIJ1_9CHLO</name>
<dbReference type="PROSITE" id="PS50096">
    <property type="entry name" value="IQ"/>
    <property type="match status" value="2"/>
</dbReference>
<dbReference type="Pfam" id="PF00397">
    <property type="entry name" value="WW"/>
    <property type="match status" value="1"/>
</dbReference>
<gene>
    <name evidence="3" type="ORF">A3770_02p17200</name>
</gene>
<dbReference type="PROSITE" id="PS50020">
    <property type="entry name" value="WW_DOMAIN_2"/>
    <property type="match status" value="1"/>
</dbReference>
<dbReference type="SMART" id="SM00456">
    <property type="entry name" value="WW"/>
    <property type="match status" value="1"/>
</dbReference>
<feature type="compositionally biased region" description="Low complexity" evidence="1">
    <location>
        <begin position="923"/>
        <end position="940"/>
    </location>
</feature>
<keyword evidence="4" id="KW-1185">Reference proteome</keyword>
<feature type="compositionally biased region" description="Basic and acidic residues" evidence="1">
    <location>
        <begin position="837"/>
        <end position="892"/>
    </location>
</feature>
<dbReference type="Gene3D" id="1.20.5.190">
    <property type="match status" value="1"/>
</dbReference>
<dbReference type="Gene3D" id="3.30.1470.10">
    <property type="entry name" value="Photosystem I PsaD, reaction center subunit II"/>
    <property type="match status" value="1"/>
</dbReference>
<feature type="compositionally biased region" description="Polar residues" evidence="1">
    <location>
        <begin position="412"/>
        <end position="424"/>
    </location>
</feature>
<feature type="compositionally biased region" description="Basic and acidic residues" evidence="1">
    <location>
        <begin position="588"/>
        <end position="605"/>
    </location>
</feature>
<feature type="compositionally biased region" description="Basic and acidic residues" evidence="1">
    <location>
        <begin position="462"/>
        <end position="498"/>
    </location>
</feature>
<feature type="region of interest" description="Disordered" evidence="1">
    <location>
        <begin position="139"/>
        <end position="209"/>
    </location>
</feature>
<organism evidence="3 4">
    <name type="scientific">Chloropicon primus</name>
    <dbReference type="NCBI Taxonomy" id="1764295"/>
    <lineage>
        <taxon>Eukaryota</taxon>
        <taxon>Viridiplantae</taxon>
        <taxon>Chlorophyta</taxon>
        <taxon>Chloropicophyceae</taxon>
        <taxon>Chloropicales</taxon>
        <taxon>Chloropicaceae</taxon>
        <taxon>Chloropicon</taxon>
    </lineage>
</organism>
<feature type="region of interest" description="Disordered" evidence="1">
    <location>
        <begin position="95"/>
        <end position="124"/>
    </location>
</feature>
<feature type="region of interest" description="Disordered" evidence="1">
    <location>
        <begin position="388"/>
        <end position="407"/>
    </location>
</feature>
<dbReference type="SMART" id="SM00015">
    <property type="entry name" value="IQ"/>
    <property type="match status" value="2"/>
</dbReference>
<dbReference type="EMBL" id="CP031035">
    <property type="protein sequence ID" value="QDZ19202.1"/>
    <property type="molecule type" value="Genomic_DNA"/>
</dbReference>
<feature type="region of interest" description="Disordered" evidence="1">
    <location>
        <begin position="923"/>
        <end position="947"/>
    </location>
</feature>
<proteinExistence type="predicted"/>
<feature type="domain" description="WW" evidence="2">
    <location>
        <begin position="1193"/>
        <end position="1226"/>
    </location>
</feature>
<dbReference type="InterPro" id="IPR053233">
    <property type="entry name" value="ABRA-related"/>
</dbReference>
<protein>
    <recommendedName>
        <fullName evidence="2">WW domain-containing protein</fullName>
    </recommendedName>
</protein>
<sequence length="1243" mass="138070">MNQSMQSIYGVARKGGESDPHPHSSGNNGGVPRSLLTSSNRGVIYQQRGIGRQISSWLLEPVKLQGNKESAASSTLGYAVDIKKSLPKLGLADQAKQAKGRSSVSKGGGAAAAAGGTVLPSISGKLNPYRTSDIKFLKKQNNLEKGQRDNWQGSSPGKRKKVKRSRTPPKKQTRLQSKVEIYSTNAVKSRPKPAKVGAHKPARKQKGQALPKTFHTSNLATRAKLLTAFLRQSAQNVDLLEDTLQFISSETKHDILMRHAQLLVSHQYYFSSIRIAHQQQDSLGTVLQDLMQRITGSMQGGSTVSRKWKWNLVDHELFVRQFGDLKIVQQYRGVRKKLLGMGENGVVALARVEKEILLKVVSDFMEQLSLPSYPKAVVSELMKEETGASAVQEENVPEEPAKADAEEFSLQASKRAQPVKQQPAVSAPGTAEKGAPPTEGERRPPSPPTETGEVAAPSAEKSWQEIEKERLEEEMRAVREEMGDGEKSEKEKEVETPAKVEPAAEEESKKSEPPAEATRAEEEDPAPAGTEAAVEAEKPAAEEASPPPPAPPQVDEPAPPPPPQDVAGLAPRPPPPAEEAAAPVEPVLSERELLEKEREAMQRELEELEREEPDARAEAATTPAKEAAEPEPIVPPVEELKKKEEEEEAAKKAKEEAEARAKAEAEMEALKKQEAEAKAAKDAKEKKEREEMEATKRKEEAEAKAAKEKKEREEMEAMKRKMEAEAKAAKAKAEKEAAEKAKAEKAKAEKAKAEKEAAEKEAREKEELKKKQEAEAKAAKEKKEKEEQAAVKIQSKARGMLAKKKVSEKREAKKEEQAAIKIQSKARGMLAKKKVGEKRDAQRAQIEKENLAKKPEPESEAKPEPEKPEADDLDDIEKLREQALEEQKRIAKEEGVDFESTLTKPVEETREVAAPVASAVDIAPPAEASPSPIIASAAPVPEEKPKPIERTFEDVVALEEEKQEKAEQDIEQAIKKMREEMRQEKERLRKEMEEKRRKLQEARQRKRESATWKKTPITISTESPLKADKEPSKLTEAIQEEPEPVKEEERPPPLSVMKPEPVPIMRPAEVPKPREPEAPKASFEKEIHQALQHVQEQLAMQQQQFLQMQFTNMQMTPGGPMPTPLVRGGMPMNPMMTPLKENAMATPGMQQMGQAANNNPPTQEEINEYAVYLGMDPVADKDLLYIAEWALSAPLPEGWTEHVDTSGNEFYFNSMTGVSTYEHPLDGQFREYYRQMKMQNAQR</sequence>
<feature type="region of interest" description="Disordered" evidence="1">
    <location>
        <begin position="982"/>
        <end position="1076"/>
    </location>
</feature>
<feature type="compositionally biased region" description="Basic residues" evidence="1">
    <location>
        <begin position="189"/>
        <end position="206"/>
    </location>
</feature>
<feature type="region of interest" description="Disordered" evidence="1">
    <location>
        <begin position="412"/>
        <end position="892"/>
    </location>
</feature>
<feature type="compositionally biased region" description="Pro residues" evidence="1">
    <location>
        <begin position="545"/>
        <end position="564"/>
    </location>
</feature>
<dbReference type="AlphaFoldDB" id="A0A5B8MIJ1"/>
<feature type="compositionally biased region" description="Low complexity" evidence="1">
    <location>
        <begin position="578"/>
        <end position="587"/>
    </location>
</feature>
<accession>A0A5B8MIJ1</accession>
<feature type="region of interest" description="Disordered" evidence="1">
    <location>
        <begin position="1"/>
        <end position="36"/>
    </location>
</feature>
<feature type="compositionally biased region" description="Basic and acidic residues" evidence="1">
    <location>
        <begin position="808"/>
        <end position="818"/>
    </location>
</feature>
<dbReference type="OrthoDB" id="6344460at2759"/>
<dbReference type="PANTHER" id="PTHR21715:SF0">
    <property type="entry name" value="RH04127P"/>
    <property type="match status" value="1"/>
</dbReference>
<feature type="compositionally biased region" description="Basic and acidic residues" evidence="1">
    <location>
        <begin position="982"/>
        <end position="1011"/>
    </location>
</feature>
<dbReference type="SUPFAM" id="SSF51045">
    <property type="entry name" value="WW domain"/>
    <property type="match status" value="1"/>
</dbReference>
<dbReference type="PANTHER" id="PTHR21715">
    <property type="entry name" value="RH04127P"/>
    <property type="match status" value="1"/>
</dbReference>
<feature type="compositionally biased region" description="Basic residues" evidence="1">
    <location>
        <begin position="157"/>
        <end position="173"/>
    </location>
</feature>
<dbReference type="InterPro" id="IPR001202">
    <property type="entry name" value="WW_dom"/>
</dbReference>
<dbReference type="PROSITE" id="PS01159">
    <property type="entry name" value="WW_DOMAIN_1"/>
    <property type="match status" value="1"/>
</dbReference>
<dbReference type="Proteomes" id="UP000316726">
    <property type="component" value="Chromosome 2"/>
</dbReference>
<reference evidence="3 4" key="1">
    <citation type="submission" date="2018-07" db="EMBL/GenBank/DDBJ databases">
        <title>The complete nuclear genome of the prasinophyte Chloropicon primus (CCMP1205).</title>
        <authorList>
            <person name="Pombert J.-F."/>
            <person name="Otis C."/>
            <person name="Turmel M."/>
            <person name="Lemieux C."/>
        </authorList>
    </citation>
    <scope>NUCLEOTIDE SEQUENCE [LARGE SCALE GENOMIC DNA]</scope>
    <source>
        <strain evidence="3 4">CCMP1205</strain>
    </source>
</reference>
<evidence type="ECO:0000259" key="2">
    <source>
        <dbReference type="PROSITE" id="PS50020"/>
    </source>
</evidence>
<evidence type="ECO:0000313" key="4">
    <source>
        <dbReference type="Proteomes" id="UP000316726"/>
    </source>
</evidence>
<dbReference type="CDD" id="cd00201">
    <property type="entry name" value="WW"/>
    <property type="match status" value="1"/>
</dbReference>
<dbReference type="Pfam" id="PF00612">
    <property type="entry name" value="IQ"/>
    <property type="match status" value="2"/>
</dbReference>
<evidence type="ECO:0000256" key="1">
    <source>
        <dbReference type="SAM" id="MobiDB-lite"/>
    </source>
</evidence>
<evidence type="ECO:0000313" key="3">
    <source>
        <dbReference type="EMBL" id="QDZ19202.1"/>
    </source>
</evidence>
<feature type="compositionally biased region" description="Basic and acidic residues" evidence="1">
    <location>
        <begin position="638"/>
        <end position="789"/>
    </location>
</feature>
<dbReference type="InterPro" id="IPR000048">
    <property type="entry name" value="IQ_motif_EF-hand-BS"/>
</dbReference>